<evidence type="ECO:0000256" key="3">
    <source>
        <dbReference type="ARBA" id="ARBA00022679"/>
    </source>
</evidence>
<dbReference type="PANTHER" id="PTHR11926">
    <property type="entry name" value="GLUCOSYL/GLUCURONOSYL TRANSFERASES"/>
    <property type="match status" value="1"/>
</dbReference>
<dbReference type="PROSITE" id="PS00375">
    <property type="entry name" value="UDPGT"/>
    <property type="match status" value="1"/>
</dbReference>
<reference evidence="7" key="1">
    <citation type="journal article" date="2013" name="Nat. Genet.">
        <title>The Capsella rubella genome and the genomic consequences of rapid mating system evolution.</title>
        <authorList>
            <person name="Slotte T."/>
            <person name="Hazzouri K.M."/>
            <person name="Agren J.A."/>
            <person name="Koenig D."/>
            <person name="Maumus F."/>
            <person name="Guo Y.L."/>
            <person name="Steige K."/>
            <person name="Platts A.E."/>
            <person name="Escobar J.S."/>
            <person name="Newman L.K."/>
            <person name="Wang W."/>
            <person name="Mandakova T."/>
            <person name="Vello E."/>
            <person name="Smith L.M."/>
            <person name="Henz S.R."/>
            <person name="Steffen J."/>
            <person name="Takuno S."/>
            <person name="Brandvain Y."/>
            <person name="Coop G."/>
            <person name="Andolfatto P."/>
            <person name="Hu T.T."/>
            <person name="Blanchette M."/>
            <person name="Clark R.M."/>
            <person name="Quesneville H."/>
            <person name="Nordborg M."/>
            <person name="Gaut B.S."/>
            <person name="Lysak M.A."/>
            <person name="Jenkins J."/>
            <person name="Grimwood J."/>
            <person name="Chapman J."/>
            <person name="Prochnik S."/>
            <person name="Shu S."/>
            <person name="Rokhsar D."/>
            <person name="Schmutz J."/>
            <person name="Weigel D."/>
            <person name="Wright S.I."/>
        </authorList>
    </citation>
    <scope>NUCLEOTIDE SEQUENCE [LARGE SCALE GENOMIC DNA]</scope>
    <source>
        <strain evidence="7">cv. Monte Gargano</strain>
    </source>
</reference>
<evidence type="ECO:0000256" key="5">
    <source>
        <dbReference type="RuleBase" id="RU362057"/>
    </source>
</evidence>
<dbReference type="Proteomes" id="UP000029121">
    <property type="component" value="Unassembled WGS sequence"/>
</dbReference>
<dbReference type="PANTHER" id="PTHR11926:SF1413">
    <property type="entry name" value="GLYCOSYLTRANSFERASE"/>
    <property type="match status" value="1"/>
</dbReference>
<dbReference type="KEGG" id="crb:17876165"/>
<dbReference type="OrthoDB" id="5835829at2759"/>
<organism evidence="6 7">
    <name type="scientific">Capsella rubella</name>
    <dbReference type="NCBI Taxonomy" id="81985"/>
    <lineage>
        <taxon>Eukaryota</taxon>
        <taxon>Viridiplantae</taxon>
        <taxon>Streptophyta</taxon>
        <taxon>Embryophyta</taxon>
        <taxon>Tracheophyta</taxon>
        <taxon>Spermatophyta</taxon>
        <taxon>Magnoliopsida</taxon>
        <taxon>eudicotyledons</taxon>
        <taxon>Gunneridae</taxon>
        <taxon>Pentapetalae</taxon>
        <taxon>rosids</taxon>
        <taxon>malvids</taxon>
        <taxon>Brassicales</taxon>
        <taxon>Brassicaceae</taxon>
        <taxon>Camelineae</taxon>
        <taxon>Capsella</taxon>
    </lineage>
</organism>
<sequence length="485" mass="53834">MGFGSSSPSKPIHVMMVSFMGQGSVTPLFRLGKLIASKGTVVTFVSPEFWAKKMREANKIVDSELKPVGAGAIRFESYDKEWTEEDDSRGDFSAYMSHLEDAGKREVSKLVTSYMEKKDHVACLINNTFLPWVGDVAEEFNIPCALLWVQSAACFSAYYHYQDGSVPFPTETEPERDVKLPCFPVLKHDEIPNFLHPSSKYPGFSKAILGQFKNLRRPLCILMNSFNALEQELIEYMSAFCQIKTVGPLSLFAKEVSSDVSADMCKASDECIEWLDSRPKSSVVYISFGTVVYFKQEQMEEVIYGVLNSGLSFLWVIRPPVKAMRVEANVLPQELFDAANSGRGKIVEWSPQEKVLAHPSVSCFVSHCGWNSTTEALSIGVPVVCLPKLGDQVMNAVCLIDIFKMGVRLGRGAIVDRVAPRKEVTEKLLEAAVGEKAEELKKNALKWKAKAEAAVAPGGSSDKSLWEFLEMIGVRVSQEKPNIHA</sequence>
<keyword evidence="7" id="KW-1185">Reference proteome</keyword>
<dbReference type="InterPro" id="IPR035595">
    <property type="entry name" value="UDP_glycos_trans_CS"/>
</dbReference>
<dbReference type="SUPFAM" id="SSF53756">
    <property type="entry name" value="UDP-Glycosyltransferase/glycogen phosphorylase"/>
    <property type="match status" value="1"/>
</dbReference>
<dbReference type="Gene3D" id="3.40.50.2000">
    <property type="entry name" value="Glycogen Phosphorylase B"/>
    <property type="match status" value="2"/>
</dbReference>
<dbReference type="CDD" id="cd03784">
    <property type="entry name" value="GT1_Gtf-like"/>
    <property type="match status" value="1"/>
</dbReference>
<evidence type="ECO:0000256" key="1">
    <source>
        <dbReference type="ARBA" id="ARBA00009995"/>
    </source>
</evidence>
<dbReference type="FunFam" id="3.40.50.2000:FF:000056">
    <property type="entry name" value="Glycosyltransferase"/>
    <property type="match status" value="1"/>
</dbReference>
<protein>
    <recommendedName>
        <fullName evidence="5">Glycosyltransferase</fullName>
        <ecNumber evidence="5">2.4.1.-</ecNumber>
    </recommendedName>
</protein>
<dbReference type="AlphaFoldDB" id="R0GEJ1"/>
<dbReference type="STRING" id="81985.R0GEJ1"/>
<evidence type="ECO:0000313" key="7">
    <source>
        <dbReference type="Proteomes" id="UP000029121"/>
    </source>
</evidence>
<keyword evidence="2 4" id="KW-0328">Glycosyltransferase</keyword>
<keyword evidence="3 4" id="KW-0808">Transferase</keyword>
<gene>
    <name evidence="6" type="ORF">CARUB_v10028525mg</name>
</gene>
<dbReference type="EMBL" id="KB870812">
    <property type="protein sequence ID" value="EOA15149.1"/>
    <property type="molecule type" value="Genomic_DNA"/>
</dbReference>
<accession>R0GEJ1</accession>
<dbReference type="FunFam" id="3.40.50.2000:FF:000101">
    <property type="entry name" value="Glycosyltransferase"/>
    <property type="match status" value="1"/>
</dbReference>
<comment type="similarity">
    <text evidence="1 4">Belongs to the UDP-glycosyltransferase family.</text>
</comment>
<evidence type="ECO:0000313" key="6">
    <source>
        <dbReference type="EMBL" id="EOA15149.1"/>
    </source>
</evidence>
<dbReference type="GO" id="GO:0080043">
    <property type="term" value="F:quercetin 3-O-glucosyltransferase activity"/>
    <property type="evidence" value="ECO:0007669"/>
    <property type="project" value="TreeGrafter"/>
</dbReference>
<evidence type="ECO:0000256" key="2">
    <source>
        <dbReference type="ARBA" id="ARBA00022676"/>
    </source>
</evidence>
<dbReference type="EC" id="2.4.1.-" evidence="5"/>
<name>R0GEJ1_9BRAS</name>
<dbReference type="Pfam" id="PF00201">
    <property type="entry name" value="UDPGT"/>
    <property type="match status" value="1"/>
</dbReference>
<evidence type="ECO:0000256" key="4">
    <source>
        <dbReference type="RuleBase" id="RU003718"/>
    </source>
</evidence>
<dbReference type="InterPro" id="IPR002213">
    <property type="entry name" value="UDP_glucos_trans"/>
</dbReference>
<dbReference type="GO" id="GO:0080044">
    <property type="term" value="F:quercetin 7-O-glucosyltransferase activity"/>
    <property type="evidence" value="ECO:0007669"/>
    <property type="project" value="TreeGrafter"/>
</dbReference>
<dbReference type="eggNOG" id="KOG1192">
    <property type="taxonomic scope" value="Eukaryota"/>
</dbReference>
<proteinExistence type="inferred from homology"/>